<proteinExistence type="inferred from homology"/>
<dbReference type="PROSITE" id="PS50283">
    <property type="entry name" value="NA_SOLUT_SYMP_3"/>
    <property type="match status" value="1"/>
</dbReference>
<feature type="transmembrane region" description="Helical" evidence="14">
    <location>
        <begin position="232"/>
        <end position="250"/>
    </location>
</feature>
<accession>A0ABZ0IPV1</accession>
<comment type="similarity">
    <text evidence="2 13">Belongs to the sodium:solute symporter (SSF) (TC 2.A.21) family.</text>
</comment>
<dbReference type="InterPro" id="IPR001734">
    <property type="entry name" value="Na/solute_symporter"/>
</dbReference>
<keyword evidence="6" id="KW-0769">Symport</keyword>
<keyword evidence="8" id="KW-0915">Sodium</keyword>
<organism evidence="15 16">
    <name type="scientific">Imperialibacter roseus</name>
    <dbReference type="NCBI Taxonomy" id="1324217"/>
    <lineage>
        <taxon>Bacteria</taxon>
        <taxon>Pseudomonadati</taxon>
        <taxon>Bacteroidota</taxon>
        <taxon>Cytophagia</taxon>
        <taxon>Cytophagales</taxon>
        <taxon>Flammeovirgaceae</taxon>
        <taxon>Imperialibacter</taxon>
    </lineage>
</organism>
<dbReference type="EMBL" id="CP136051">
    <property type="protein sequence ID" value="WOK07063.1"/>
    <property type="molecule type" value="Genomic_DNA"/>
</dbReference>
<keyword evidence="7 14" id="KW-1133">Transmembrane helix</keyword>
<evidence type="ECO:0000256" key="4">
    <source>
        <dbReference type="ARBA" id="ARBA00022475"/>
    </source>
</evidence>
<feature type="transmembrane region" description="Helical" evidence="14">
    <location>
        <begin position="6"/>
        <end position="21"/>
    </location>
</feature>
<feature type="transmembrane region" description="Helical" evidence="14">
    <location>
        <begin position="71"/>
        <end position="93"/>
    </location>
</feature>
<evidence type="ECO:0000256" key="2">
    <source>
        <dbReference type="ARBA" id="ARBA00006434"/>
    </source>
</evidence>
<keyword evidence="16" id="KW-1185">Reference proteome</keyword>
<keyword evidence="4" id="KW-1003">Cell membrane</keyword>
<gene>
    <name evidence="15" type="ORF">RT717_00320</name>
</gene>
<dbReference type="InterPro" id="IPR038377">
    <property type="entry name" value="Na/Glc_symporter_sf"/>
</dbReference>
<evidence type="ECO:0000256" key="12">
    <source>
        <dbReference type="ARBA" id="ARBA00033708"/>
    </source>
</evidence>
<feature type="transmembrane region" description="Helical" evidence="14">
    <location>
        <begin position="362"/>
        <end position="378"/>
    </location>
</feature>
<keyword evidence="9" id="KW-0406">Ion transport</keyword>
<evidence type="ECO:0000256" key="14">
    <source>
        <dbReference type="SAM" id="Phobius"/>
    </source>
</evidence>
<evidence type="ECO:0000256" key="3">
    <source>
        <dbReference type="ARBA" id="ARBA00022448"/>
    </source>
</evidence>
<evidence type="ECO:0000256" key="7">
    <source>
        <dbReference type="ARBA" id="ARBA00022989"/>
    </source>
</evidence>
<feature type="transmembrane region" description="Helical" evidence="14">
    <location>
        <begin position="271"/>
        <end position="295"/>
    </location>
</feature>
<feature type="transmembrane region" description="Helical" evidence="14">
    <location>
        <begin position="158"/>
        <end position="177"/>
    </location>
</feature>
<comment type="catalytic activity">
    <reaction evidence="12">
        <text>L-proline(in) + Na(+)(in) = L-proline(out) + Na(+)(out)</text>
        <dbReference type="Rhea" id="RHEA:28967"/>
        <dbReference type="ChEBI" id="CHEBI:29101"/>
        <dbReference type="ChEBI" id="CHEBI:60039"/>
    </reaction>
</comment>
<evidence type="ECO:0000256" key="8">
    <source>
        <dbReference type="ARBA" id="ARBA00023053"/>
    </source>
</evidence>
<feature type="transmembrane region" description="Helical" evidence="14">
    <location>
        <begin position="189"/>
        <end position="212"/>
    </location>
</feature>
<evidence type="ECO:0000313" key="15">
    <source>
        <dbReference type="EMBL" id="WOK07063.1"/>
    </source>
</evidence>
<keyword evidence="3" id="KW-0813">Transport</keyword>
<reference evidence="15 16" key="1">
    <citation type="journal article" date="2023" name="Microbiol. Resour. Announc.">
        <title>Complete Genome Sequence of Imperialibacter roseus strain P4T.</title>
        <authorList>
            <person name="Tizabi D.R."/>
            <person name="Bachvaroff T."/>
            <person name="Hill R.T."/>
        </authorList>
    </citation>
    <scope>NUCLEOTIDE SEQUENCE [LARGE SCALE GENOMIC DNA]</scope>
    <source>
        <strain evidence="15 16">P4T</strain>
    </source>
</reference>
<dbReference type="Proteomes" id="UP001302349">
    <property type="component" value="Chromosome"/>
</dbReference>
<keyword evidence="11" id="KW-0739">Sodium transport</keyword>
<dbReference type="Gene3D" id="1.20.1730.10">
    <property type="entry name" value="Sodium/glucose cotransporter"/>
    <property type="match status" value="1"/>
</dbReference>
<feature type="transmembrane region" description="Helical" evidence="14">
    <location>
        <begin position="119"/>
        <end position="138"/>
    </location>
</feature>
<dbReference type="Pfam" id="PF00474">
    <property type="entry name" value="SSF"/>
    <property type="match status" value="1"/>
</dbReference>
<evidence type="ECO:0000313" key="16">
    <source>
        <dbReference type="Proteomes" id="UP001302349"/>
    </source>
</evidence>
<evidence type="ECO:0000256" key="6">
    <source>
        <dbReference type="ARBA" id="ARBA00022847"/>
    </source>
</evidence>
<keyword evidence="5 14" id="KW-0812">Transmembrane</keyword>
<evidence type="ECO:0000256" key="13">
    <source>
        <dbReference type="RuleBase" id="RU362091"/>
    </source>
</evidence>
<feature type="transmembrane region" description="Helical" evidence="14">
    <location>
        <begin position="384"/>
        <end position="406"/>
    </location>
</feature>
<name>A0ABZ0IPV1_9BACT</name>
<sequence>MTTWLIIFFIIFIGLLVLASVKSYQKNRTSDEFMLAGSAIGAFLGFMTFAAALFSAFTFMGMPDFFRNHGVGAWIFLAFSDALMVFFIIWFGYKLRKLAKAKGFKGIAGLLVKCYHSPWAGYLFFLTAFLFLIPYVAIQIRGISIFLNAAFPDAIPSWGWSAGTVVIMLIYAEIGGLKAIVYSDAIQGILLLVVIWIIGLACLEMSGGLGQMMANVGTQNPNLLTLPGPKGLFSTQFLIGSAIAIVMIPVTQPQLTTRLIVMKDLKSVHKMTYAVGLFAILVILPTAFIGLYGALKYPDVSTSEFLSSALLFDQANPVAALAVVGLFAACLSTTNAQIFALGSELRSLLSGEDKMVMRYTKISLLVFSLVVLVFSIYMSDQLVLLARLSFTGTSVMAPLVLAAVILENPPKVLMVTCGLALIGIILNILSVIPAQIAGLNFDIVLYMVHGGISVLIMATHKK</sequence>
<dbReference type="RefSeq" id="WP_317489752.1">
    <property type="nucleotide sequence ID" value="NZ_CP136051.1"/>
</dbReference>
<evidence type="ECO:0000256" key="9">
    <source>
        <dbReference type="ARBA" id="ARBA00023065"/>
    </source>
</evidence>
<feature type="transmembrane region" description="Helical" evidence="14">
    <location>
        <begin position="443"/>
        <end position="460"/>
    </location>
</feature>
<feature type="transmembrane region" description="Helical" evidence="14">
    <location>
        <begin position="413"/>
        <end position="437"/>
    </location>
</feature>
<evidence type="ECO:0000256" key="1">
    <source>
        <dbReference type="ARBA" id="ARBA00004651"/>
    </source>
</evidence>
<evidence type="ECO:0000256" key="10">
    <source>
        <dbReference type="ARBA" id="ARBA00023136"/>
    </source>
</evidence>
<comment type="subcellular location">
    <subcellularLocation>
        <location evidence="1">Cell membrane</location>
        <topology evidence="1">Multi-pass membrane protein</topology>
    </subcellularLocation>
</comment>
<feature type="transmembrane region" description="Helical" evidence="14">
    <location>
        <begin position="315"/>
        <end position="341"/>
    </location>
</feature>
<dbReference type="InterPro" id="IPR050277">
    <property type="entry name" value="Sodium:Solute_Symporter"/>
</dbReference>
<protein>
    <submittedName>
        <fullName evidence="15">Sodium:solute symporter family protein</fullName>
    </submittedName>
</protein>
<keyword evidence="10 14" id="KW-0472">Membrane</keyword>
<evidence type="ECO:0000256" key="5">
    <source>
        <dbReference type="ARBA" id="ARBA00022692"/>
    </source>
</evidence>
<dbReference type="PANTHER" id="PTHR48086">
    <property type="entry name" value="SODIUM/PROLINE SYMPORTER-RELATED"/>
    <property type="match status" value="1"/>
</dbReference>
<dbReference type="PANTHER" id="PTHR48086:SF3">
    <property type="entry name" value="SODIUM_PROLINE SYMPORTER"/>
    <property type="match status" value="1"/>
</dbReference>
<feature type="transmembrane region" description="Helical" evidence="14">
    <location>
        <begin position="33"/>
        <end position="59"/>
    </location>
</feature>
<evidence type="ECO:0000256" key="11">
    <source>
        <dbReference type="ARBA" id="ARBA00023201"/>
    </source>
</evidence>